<dbReference type="EMBL" id="JAUEPS010000016">
    <property type="protein sequence ID" value="KAK0458919.1"/>
    <property type="molecule type" value="Genomic_DNA"/>
</dbReference>
<sequence length="249" mass="28668">SISRLQPLNDIFIEWIYEIDLDNLVFHVDTVPLFRLDCMPSADDFCRFISFDHYGGRAYAEQMPERHRYEANWITSPPKISDEQLEAYKRLEATVTVKEDIAPLAMSVVSSTRIRLLEVLVGMLMKRSSDTHRYIINLRNIPSRDSFNKASLHTLWIFACTALLPPKYGKQWEAVLADSHYPATVSENDCLAVWLRENLCVFTWTHLDDESNLKAAVAAITECMRSESRVSDTFGVVFSLFHCVIVRLE</sequence>
<comment type="caution">
    <text evidence="1">The sequence shown here is derived from an EMBL/GenBank/DDBJ whole genome shotgun (WGS) entry which is preliminary data.</text>
</comment>
<keyword evidence="2" id="KW-1185">Reference proteome</keyword>
<feature type="non-terminal residue" evidence="1">
    <location>
        <position position="1"/>
    </location>
</feature>
<evidence type="ECO:0000313" key="2">
    <source>
        <dbReference type="Proteomes" id="UP001175211"/>
    </source>
</evidence>
<dbReference type="Proteomes" id="UP001175211">
    <property type="component" value="Unassembled WGS sequence"/>
</dbReference>
<dbReference type="GeneID" id="85350071"/>
<protein>
    <submittedName>
        <fullName evidence="1">Uncharacterized protein</fullName>
    </submittedName>
</protein>
<accession>A0AA39KFP8</accession>
<reference evidence="1" key="1">
    <citation type="submission" date="2023-06" db="EMBL/GenBank/DDBJ databases">
        <authorList>
            <consortium name="Lawrence Berkeley National Laboratory"/>
            <person name="Ahrendt S."/>
            <person name="Sahu N."/>
            <person name="Indic B."/>
            <person name="Wong-Bajracharya J."/>
            <person name="Merenyi Z."/>
            <person name="Ke H.-M."/>
            <person name="Monk M."/>
            <person name="Kocsube S."/>
            <person name="Drula E."/>
            <person name="Lipzen A."/>
            <person name="Balint B."/>
            <person name="Henrissat B."/>
            <person name="Andreopoulos B."/>
            <person name="Martin F.M."/>
            <person name="Harder C.B."/>
            <person name="Rigling D."/>
            <person name="Ford K.L."/>
            <person name="Foster G.D."/>
            <person name="Pangilinan J."/>
            <person name="Papanicolaou A."/>
            <person name="Barry K."/>
            <person name="LaButti K."/>
            <person name="Viragh M."/>
            <person name="Koriabine M."/>
            <person name="Yan M."/>
            <person name="Riley R."/>
            <person name="Champramary S."/>
            <person name="Plett K.L."/>
            <person name="Tsai I.J."/>
            <person name="Slot J."/>
            <person name="Sipos G."/>
            <person name="Plett J."/>
            <person name="Nagy L.G."/>
            <person name="Grigoriev I.V."/>
        </authorList>
    </citation>
    <scope>NUCLEOTIDE SEQUENCE</scope>
    <source>
        <strain evidence="1">CCBAS 213</strain>
    </source>
</reference>
<feature type="non-terminal residue" evidence="1">
    <location>
        <position position="249"/>
    </location>
</feature>
<organism evidence="1 2">
    <name type="scientific">Armillaria tabescens</name>
    <name type="common">Ringless honey mushroom</name>
    <name type="synonym">Agaricus tabescens</name>
    <dbReference type="NCBI Taxonomy" id="1929756"/>
    <lineage>
        <taxon>Eukaryota</taxon>
        <taxon>Fungi</taxon>
        <taxon>Dikarya</taxon>
        <taxon>Basidiomycota</taxon>
        <taxon>Agaricomycotina</taxon>
        <taxon>Agaricomycetes</taxon>
        <taxon>Agaricomycetidae</taxon>
        <taxon>Agaricales</taxon>
        <taxon>Marasmiineae</taxon>
        <taxon>Physalacriaceae</taxon>
        <taxon>Desarmillaria</taxon>
    </lineage>
</organism>
<dbReference type="RefSeq" id="XP_060331169.1">
    <property type="nucleotide sequence ID" value="XM_060466523.1"/>
</dbReference>
<proteinExistence type="predicted"/>
<evidence type="ECO:0000313" key="1">
    <source>
        <dbReference type="EMBL" id="KAK0458919.1"/>
    </source>
</evidence>
<name>A0AA39KFP8_ARMTA</name>
<dbReference type="AlphaFoldDB" id="A0AA39KFP8"/>
<gene>
    <name evidence="1" type="ORF">EV420DRAFT_1228027</name>
</gene>